<keyword evidence="3" id="KW-0227">DNA damage</keyword>
<comment type="similarity">
    <text evidence="1 8">Belongs to the SOS response-associated peptidase family.</text>
</comment>
<evidence type="ECO:0000256" key="8">
    <source>
        <dbReference type="RuleBase" id="RU364100"/>
    </source>
</evidence>
<organism evidence="10 11">
    <name type="scientific">Paracidovorax wautersii</name>
    <dbReference type="NCBI Taxonomy" id="1177982"/>
    <lineage>
        <taxon>Bacteria</taxon>
        <taxon>Pseudomonadati</taxon>
        <taxon>Pseudomonadota</taxon>
        <taxon>Betaproteobacteria</taxon>
        <taxon>Burkholderiales</taxon>
        <taxon>Comamonadaceae</taxon>
        <taxon>Paracidovorax</taxon>
    </lineage>
</organism>
<dbReference type="PANTHER" id="PTHR13604">
    <property type="entry name" value="DC12-RELATED"/>
    <property type="match status" value="1"/>
</dbReference>
<evidence type="ECO:0000313" key="10">
    <source>
        <dbReference type="EMBL" id="MDR6213670.1"/>
    </source>
</evidence>
<evidence type="ECO:0000256" key="5">
    <source>
        <dbReference type="ARBA" id="ARBA00023124"/>
    </source>
</evidence>
<keyword evidence="6" id="KW-0238">DNA-binding</keyword>
<dbReference type="InterPro" id="IPR003738">
    <property type="entry name" value="SRAP"/>
</dbReference>
<feature type="region of interest" description="Disordered" evidence="9">
    <location>
        <begin position="44"/>
        <end position="78"/>
    </location>
</feature>
<name>A0ABU1I8X2_9BURK</name>
<evidence type="ECO:0000256" key="7">
    <source>
        <dbReference type="ARBA" id="ARBA00023239"/>
    </source>
</evidence>
<accession>A0ABU1I8X2</accession>
<gene>
    <name evidence="10" type="ORF">QE399_001359</name>
</gene>
<evidence type="ECO:0000256" key="3">
    <source>
        <dbReference type="ARBA" id="ARBA00022763"/>
    </source>
</evidence>
<dbReference type="Pfam" id="PF02586">
    <property type="entry name" value="SRAP"/>
    <property type="match status" value="1"/>
</dbReference>
<dbReference type="Proteomes" id="UP001267710">
    <property type="component" value="Unassembled WGS sequence"/>
</dbReference>
<evidence type="ECO:0000313" key="11">
    <source>
        <dbReference type="Proteomes" id="UP001267710"/>
    </source>
</evidence>
<dbReference type="EC" id="3.4.-.-" evidence="8"/>
<evidence type="ECO:0000256" key="6">
    <source>
        <dbReference type="ARBA" id="ARBA00023125"/>
    </source>
</evidence>
<dbReference type="Gene3D" id="3.90.1680.10">
    <property type="entry name" value="SOS response associated peptidase-like"/>
    <property type="match status" value="1"/>
</dbReference>
<dbReference type="InterPro" id="IPR036590">
    <property type="entry name" value="SRAP-like"/>
</dbReference>
<sequence length="255" mass="27150">MTARYEALPATAAYADVFKVPPPQEPGARHIKPRGTGFMLRAVPVPVPSHTPQPGPDGAAADAAQPAEAPAAPPGGQPRELIAAQWGLVPHWVKSASDGRLRAPKLVNAYTDTVSTGTAFRDAWLNGQRCIVPMQSFYEDDWRSGKAVPTRIARVDGAPMGVAGVWARWEGPDGEVLLSYALITVSAQAHGLLNRYGPPGADRRMPVILGEGAHAAWLSTPVAKAKEFLRPYPAQSLTANPVEHKADKVPKGWLG</sequence>
<feature type="compositionally biased region" description="Low complexity" evidence="9">
    <location>
        <begin position="56"/>
        <end position="70"/>
    </location>
</feature>
<dbReference type="PANTHER" id="PTHR13604:SF0">
    <property type="entry name" value="ABASIC SITE PROCESSING PROTEIN HMCES"/>
    <property type="match status" value="1"/>
</dbReference>
<keyword evidence="2 8" id="KW-0645">Protease</keyword>
<comment type="caution">
    <text evidence="10">The sequence shown here is derived from an EMBL/GenBank/DDBJ whole genome shotgun (WGS) entry which is preliminary data.</text>
</comment>
<evidence type="ECO:0000256" key="9">
    <source>
        <dbReference type="SAM" id="MobiDB-lite"/>
    </source>
</evidence>
<feature type="compositionally biased region" description="Pro residues" evidence="9">
    <location>
        <begin position="45"/>
        <end position="55"/>
    </location>
</feature>
<protein>
    <recommendedName>
        <fullName evidence="8">Abasic site processing protein</fullName>
        <ecNumber evidence="8">3.4.-.-</ecNumber>
    </recommendedName>
</protein>
<dbReference type="RefSeq" id="WP_309827399.1">
    <property type="nucleotide sequence ID" value="NZ_JAVIZX010000001.1"/>
</dbReference>
<keyword evidence="11" id="KW-1185">Reference proteome</keyword>
<keyword evidence="7" id="KW-0456">Lyase</keyword>
<reference evidence="10 11" key="1">
    <citation type="submission" date="2023-08" db="EMBL/GenBank/DDBJ databases">
        <title>Functional and genomic diversity of the sorghum phyllosphere microbiome.</title>
        <authorList>
            <person name="Shade A."/>
        </authorList>
    </citation>
    <scope>NUCLEOTIDE SEQUENCE [LARGE SCALE GENOMIC DNA]</scope>
    <source>
        <strain evidence="10 11">SORGH_AS_0335</strain>
    </source>
</reference>
<keyword evidence="4 8" id="KW-0378">Hydrolase</keyword>
<proteinExistence type="inferred from homology"/>
<evidence type="ECO:0000256" key="2">
    <source>
        <dbReference type="ARBA" id="ARBA00022670"/>
    </source>
</evidence>
<evidence type="ECO:0000256" key="4">
    <source>
        <dbReference type="ARBA" id="ARBA00022801"/>
    </source>
</evidence>
<dbReference type="EMBL" id="JAVIZX010000001">
    <property type="protein sequence ID" value="MDR6213670.1"/>
    <property type="molecule type" value="Genomic_DNA"/>
</dbReference>
<keyword evidence="5" id="KW-0190">Covalent protein-DNA linkage</keyword>
<dbReference type="SUPFAM" id="SSF143081">
    <property type="entry name" value="BB1717-like"/>
    <property type="match status" value="1"/>
</dbReference>
<evidence type="ECO:0000256" key="1">
    <source>
        <dbReference type="ARBA" id="ARBA00008136"/>
    </source>
</evidence>